<feature type="domain" description="Penicillin-binding protein OB-like" evidence="31">
    <location>
        <begin position="316"/>
        <end position="423"/>
    </location>
</feature>
<keyword evidence="11" id="KW-0645">Protease</keyword>
<evidence type="ECO:0000256" key="8">
    <source>
        <dbReference type="ARBA" id="ARBA00022475"/>
    </source>
</evidence>
<evidence type="ECO:0000259" key="29">
    <source>
        <dbReference type="Pfam" id="PF00905"/>
    </source>
</evidence>
<evidence type="ECO:0000256" key="5">
    <source>
        <dbReference type="ARBA" id="ARBA00007739"/>
    </source>
</evidence>
<accession>A0A4V1IP77</accession>
<evidence type="ECO:0000256" key="13">
    <source>
        <dbReference type="ARBA" id="ARBA00022679"/>
    </source>
</evidence>
<dbReference type="GO" id="GO:0008360">
    <property type="term" value="P:regulation of cell shape"/>
    <property type="evidence" value="ECO:0007669"/>
    <property type="project" value="UniProtKB-KW"/>
</dbReference>
<keyword evidence="23" id="KW-0961">Cell wall biogenesis/degradation</keyword>
<feature type="domain" description="Glycosyl transferase family 51" evidence="30">
    <location>
        <begin position="55"/>
        <end position="230"/>
    </location>
</feature>
<keyword evidence="10" id="KW-0121">Carboxypeptidase</keyword>
<keyword evidence="14 28" id="KW-0812">Transmembrane</keyword>
<dbReference type="UniPathway" id="UPA00219"/>
<evidence type="ECO:0000313" key="33">
    <source>
        <dbReference type="Proteomes" id="UP000257039"/>
    </source>
</evidence>
<keyword evidence="9" id="KW-0997">Cell inner membrane</keyword>
<reference evidence="32 33" key="1">
    <citation type="submission" date="2017-04" db="EMBL/GenBank/DDBJ databases">
        <title>Draft genome sequence of Zooshikella ganghwensis VG4 isolated from Red Sea sediments.</title>
        <authorList>
            <person name="Rehman Z."/>
            <person name="Alam I."/>
            <person name="Kamau A."/>
            <person name="Bajic V."/>
            <person name="Leiknes T."/>
        </authorList>
    </citation>
    <scope>NUCLEOTIDE SEQUENCE [LARGE SCALE GENOMIC DNA]</scope>
    <source>
        <strain evidence="32 33">VG4</strain>
    </source>
</reference>
<keyword evidence="12" id="KW-0328">Glycosyltransferase</keyword>
<dbReference type="Pfam" id="PF00905">
    <property type="entry name" value="Transpeptidase"/>
    <property type="match status" value="1"/>
</dbReference>
<comment type="catalytic activity">
    <reaction evidence="24">
        <text>Preferential cleavage: (Ac)2-L-Lys-D-Ala-|-D-Ala. Also transpeptidation of peptidyl-alanyl moieties that are N-acyl substituents of D-alanine.</text>
        <dbReference type="EC" id="3.4.16.4"/>
    </reaction>
</comment>
<dbReference type="GO" id="GO:0009252">
    <property type="term" value="P:peptidoglycan biosynthetic process"/>
    <property type="evidence" value="ECO:0007669"/>
    <property type="project" value="UniProtKB-UniPathway"/>
</dbReference>
<evidence type="ECO:0000256" key="4">
    <source>
        <dbReference type="ARBA" id="ARBA00007090"/>
    </source>
</evidence>
<dbReference type="GO" id="GO:0009002">
    <property type="term" value="F:serine-type D-Ala-D-Ala carboxypeptidase activity"/>
    <property type="evidence" value="ECO:0007669"/>
    <property type="project" value="UniProtKB-EC"/>
</dbReference>
<protein>
    <recommendedName>
        <fullName evidence="7">Penicillin-binding protein 1A</fullName>
        <ecNumber evidence="25">2.4.99.28</ecNumber>
        <ecNumber evidence="6">3.4.16.4</ecNumber>
    </recommendedName>
</protein>
<evidence type="ECO:0000256" key="24">
    <source>
        <dbReference type="ARBA" id="ARBA00034000"/>
    </source>
</evidence>
<keyword evidence="8" id="KW-1003">Cell membrane</keyword>
<dbReference type="EC" id="3.4.16.4" evidence="6"/>
<dbReference type="NCBIfam" id="TIGR02074">
    <property type="entry name" value="PBP_1a_fam"/>
    <property type="match status" value="1"/>
</dbReference>
<dbReference type="GO" id="GO:0008955">
    <property type="term" value="F:peptidoglycan glycosyltransferase activity"/>
    <property type="evidence" value="ECO:0007669"/>
    <property type="project" value="UniProtKB-EC"/>
</dbReference>
<dbReference type="Pfam" id="PF00912">
    <property type="entry name" value="Transgly"/>
    <property type="match status" value="1"/>
</dbReference>
<dbReference type="AlphaFoldDB" id="A0A4V1IP77"/>
<organism evidence="32 33">
    <name type="scientific">Zooshikella ganghwensis</name>
    <dbReference type="NCBI Taxonomy" id="202772"/>
    <lineage>
        <taxon>Bacteria</taxon>
        <taxon>Pseudomonadati</taxon>
        <taxon>Pseudomonadota</taxon>
        <taxon>Gammaproteobacteria</taxon>
        <taxon>Oceanospirillales</taxon>
        <taxon>Zooshikellaceae</taxon>
        <taxon>Zooshikella</taxon>
    </lineage>
</organism>
<feature type="domain" description="Penicillin-binding protein transpeptidase" evidence="29">
    <location>
        <begin position="425"/>
        <end position="723"/>
    </location>
</feature>
<evidence type="ECO:0000256" key="22">
    <source>
        <dbReference type="ARBA" id="ARBA00023268"/>
    </source>
</evidence>
<feature type="transmembrane region" description="Helical" evidence="28">
    <location>
        <begin position="7"/>
        <end position="29"/>
    </location>
</feature>
<dbReference type="GO" id="GO:0008658">
    <property type="term" value="F:penicillin binding"/>
    <property type="evidence" value="ECO:0007669"/>
    <property type="project" value="InterPro"/>
</dbReference>
<evidence type="ECO:0000256" key="7">
    <source>
        <dbReference type="ARBA" id="ARBA00018638"/>
    </source>
</evidence>
<dbReference type="GO" id="GO:0030288">
    <property type="term" value="C:outer membrane-bounded periplasmic space"/>
    <property type="evidence" value="ECO:0007669"/>
    <property type="project" value="TreeGrafter"/>
</dbReference>
<evidence type="ECO:0000256" key="3">
    <source>
        <dbReference type="ARBA" id="ARBA00004752"/>
    </source>
</evidence>
<keyword evidence="13" id="KW-0808">Transferase</keyword>
<keyword evidence="19 28" id="KW-1133">Transmembrane helix</keyword>
<evidence type="ECO:0000256" key="2">
    <source>
        <dbReference type="ARBA" id="ARBA00004249"/>
    </source>
</evidence>
<dbReference type="Proteomes" id="UP000257039">
    <property type="component" value="Unassembled WGS sequence"/>
</dbReference>
<name>A0A4V1IP77_9GAMM</name>
<dbReference type="InterPro" id="IPR001264">
    <property type="entry name" value="Glyco_trans_51"/>
</dbReference>
<evidence type="ECO:0000256" key="20">
    <source>
        <dbReference type="ARBA" id="ARBA00023136"/>
    </source>
</evidence>
<comment type="similarity">
    <text evidence="5">In the N-terminal section; belongs to the glycosyltransferase 51 family.</text>
</comment>
<dbReference type="FunFam" id="1.10.3810.10:FF:000003">
    <property type="entry name" value="Penicillin-binding protein 1a"/>
    <property type="match status" value="1"/>
</dbReference>
<dbReference type="Gene3D" id="3.40.710.10">
    <property type="entry name" value="DD-peptidase/beta-lactamase superfamily"/>
    <property type="match status" value="2"/>
</dbReference>
<evidence type="ECO:0000256" key="15">
    <source>
        <dbReference type="ARBA" id="ARBA00022801"/>
    </source>
</evidence>
<dbReference type="EMBL" id="NDXW01000001">
    <property type="protein sequence ID" value="RDH46271.1"/>
    <property type="molecule type" value="Genomic_DNA"/>
</dbReference>
<comment type="subcellular location">
    <subcellularLocation>
        <location evidence="2">Cell inner membrane</location>
        <topology evidence="2">Single-pass type II membrane protein</topology>
    </subcellularLocation>
</comment>
<keyword evidence="20 28" id="KW-0472">Membrane</keyword>
<keyword evidence="18" id="KW-0573">Peptidoglycan synthesis</keyword>
<evidence type="ECO:0000256" key="27">
    <source>
        <dbReference type="ARBA" id="ARBA00060592"/>
    </source>
</evidence>
<comment type="function">
    <text evidence="1">Cell wall formation. Synthesis of cross-linked peptidoglycan from the lipid intermediates. The enzyme has a penicillin-insensitive transglycosylase N-terminal domain (formation of linear glycan strands) and a penicillin-sensitive transpeptidase C-terminal domain (cross-linking of the peptide subunits).</text>
</comment>
<evidence type="ECO:0000256" key="25">
    <source>
        <dbReference type="ARBA" id="ARBA00044770"/>
    </source>
</evidence>
<dbReference type="InterPro" id="IPR031376">
    <property type="entry name" value="PCB_OB"/>
</dbReference>
<evidence type="ECO:0000259" key="31">
    <source>
        <dbReference type="Pfam" id="PF17092"/>
    </source>
</evidence>
<dbReference type="SUPFAM" id="SSF56601">
    <property type="entry name" value="beta-lactamase/transpeptidase-like"/>
    <property type="match status" value="1"/>
</dbReference>
<dbReference type="PANTHER" id="PTHR32282">
    <property type="entry name" value="BINDING PROTEIN TRANSPEPTIDASE, PUTATIVE-RELATED"/>
    <property type="match status" value="1"/>
</dbReference>
<dbReference type="Gene3D" id="1.10.3810.10">
    <property type="entry name" value="Biosynthetic peptidoglycan transglycosylase-like"/>
    <property type="match status" value="1"/>
</dbReference>
<evidence type="ECO:0000256" key="26">
    <source>
        <dbReference type="ARBA" id="ARBA00049902"/>
    </source>
</evidence>
<evidence type="ECO:0000256" key="14">
    <source>
        <dbReference type="ARBA" id="ARBA00022692"/>
    </source>
</evidence>
<dbReference type="PANTHER" id="PTHR32282:SF27">
    <property type="entry name" value="PENICILLIN-BINDING PROTEIN 1A"/>
    <property type="match status" value="1"/>
</dbReference>
<dbReference type="GO" id="GO:0046677">
    <property type="term" value="P:response to antibiotic"/>
    <property type="evidence" value="ECO:0007669"/>
    <property type="project" value="UniProtKB-KW"/>
</dbReference>
<evidence type="ECO:0000256" key="16">
    <source>
        <dbReference type="ARBA" id="ARBA00022960"/>
    </source>
</evidence>
<dbReference type="InterPro" id="IPR036950">
    <property type="entry name" value="PBP_transglycosylase"/>
</dbReference>
<evidence type="ECO:0000256" key="12">
    <source>
        <dbReference type="ARBA" id="ARBA00022676"/>
    </source>
</evidence>
<evidence type="ECO:0000256" key="1">
    <source>
        <dbReference type="ARBA" id="ARBA00002624"/>
    </source>
</evidence>
<keyword evidence="16" id="KW-0133">Cell shape</keyword>
<evidence type="ECO:0000256" key="28">
    <source>
        <dbReference type="SAM" id="Phobius"/>
    </source>
</evidence>
<keyword evidence="22" id="KW-0511">Multifunctional enzyme</keyword>
<evidence type="ECO:0000256" key="23">
    <source>
        <dbReference type="ARBA" id="ARBA00023316"/>
    </source>
</evidence>
<evidence type="ECO:0000256" key="17">
    <source>
        <dbReference type="ARBA" id="ARBA00022968"/>
    </source>
</evidence>
<keyword evidence="15" id="KW-0378">Hydrolase</keyword>
<dbReference type="InterPro" id="IPR023346">
    <property type="entry name" value="Lysozyme-like_dom_sf"/>
</dbReference>
<dbReference type="GO" id="GO:0005886">
    <property type="term" value="C:plasma membrane"/>
    <property type="evidence" value="ECO:0007669"/>
    <property type="project" value="UniProtKB-SubCell"/>
</dbReference>
<dbReference type="InterPro" id="IPR012338">
    <property type="entry name" value="Beta-lactam/transpept-like"/>
</dbReference>
<comment type="catalytic activity">
    <reaction evidence="26">
        <text>[GlcNAc-(1-&gt;4)-Mur2Ac(oyl-L-Ala-gamma-D-Glu-L-Lys-D-Ala-D-Ala)](n)-di-trans,octa-cis-undecaprenyl diphosphate + beta-D-GlcNAc-(1-&gt;4)-Mur2Ac(oyl-L-Ala-gamma-D-Glu-L-Lys-D-Ala-D-Ala)-di-trans,octa-cis-undecaprenyl diphosphate = [GlcNAc-(1-&gt;4)-Mur2Ac(oyl-L-Ala-gamma-D-Glu-L-Lys-D-Ala-D-Ala)](n+1)-di-trans,octa-cis-undecaprenyl diphosphate + di-trans,octa-cis-undecaprenyl diphosphate + H(+)</text>
        <dbReference type="Rhea" id="RHEA:23708"/>
        <dbReference type="Rhea" id="RHEA-COMP:9602"/>
        <dbReference type="Rhea" id="RHEA-COMP:9603"/>
        <dbReference type="ChEBI" id="CHEBI:15378"/>
        <dbReference type="ChEBI" id="CHEBI:58405"/>
        <dbReference type="ChEBI" id="CHEBI:60033"/>
        <dbReference type="ChEBI" id="CHEBI:78435"/>
        <dbReference type="EC" id="2.4.99.28"/>
    </reaction>
</comment>
<evidence type="ECO:0000256" key="6">
    <source>
        <dbReference type="ARBA" id="ARBA00012448"/>
    </source>
</evidence>
<comment type="caution">
    <text evidence="32">The sequence shown here is derived from an EMBL/GenBank/DDBJ whole genome shotgun (WGS) entry which is preliminary data.</text>
</comment>
<evidence type="ECO:0000256" key="19">
    <source>
        <dbReference type="ARBA" id="ARBA00022989"/>
    </source>
</evidence>
<dbReference type="InterPro" id="IPR001460">
    <property type="entry name" value="PCN-bd_Tpept"/>
</dbReference>
<keyword evidence="21" id="KW-0046">Antibiotic resistance</keyword>
<evidence type="ECO:0000256" key="18">
    <source>
        <dbReference type="ARBA" id="ARBA00022984"/>
    </source>
</evidence>
<evidence type="ECO:0000256" key="10">
    <source>
        <dbReference type="ARBA" id="ARBA00022645"/>
    </source>
</evidence>
<keyword evidence="17" id="KW-0735">Signal-anchor</keyword>
<comment type="pathway">
    <text evidence="3">Cell wall biogenesis; peptidoglycan biosynthesis.</text>
</comment>
<dbReference type="Pfam" id="PF17092">
    <property type="entry name" value="PCB_OB"/>
    <property type="match status" value="1"/>
</dbReference>
<proteinExistence type="inferred from homology"/>
<evidence type="ECO:0000313" key="32">
    <source>
        <dbReference type="EMBL" id="RDH46271.1"/>
    </source>
</evidence>
<dbReference type="SUPFAM" id="SSF53955">
    <property type="entry name" value="Lysozyme-like"/>
    <property type="match status" value="1"/>
</dbReference>
<comment type="similarity">
    <text evidence="4">In the C-terminal section; belongs to the transpeptidase family.</text>
</comment>
<dbReference type="EC" id="2.4.99.28" evidence="25"/>
<sequence length="800" mass="88495">MTLIRFFIWTTFLLICGTFLILTSVYLYLSPALPSVESLRDINLQTPLRIYSSDNKLIGEFGEQRRAPIAFEDTPKQMINAFVAAEDNRFFSHNGVDPKGLGRAVAQLLKSGAIQSGGSTITMQVARNFFLSRERVFSRKFNEILLALQIEKELSKGDIIELYMNKIYLGNRAYGIAAAAQVYYGKPIDQLSLAQFAMIAGLPKAPSAYNPIVNPERALERRNWILGRMHYLSFISQDEYDSAVAEPITASYHGLKIELDAPYLAEMVRQEMVERFGPNAYTDGYTVYTTVSSKLQNAAQEAIHLGLLEYEQRHGYRGPEKQLPPTEFDEEAWQKELKQTSIVGNLEPAIVTHVGPDAIDVMMKHGPASVSWEGLKWARRYRSVNSLGPQPKSPAEVVNVGDLIRLFKPKGKDTYELGHIPKVQGALVSLNPKDGAVIAVVGGFDYSHSKFNRAAQAARQVGSNFKPFIYSAGLENGFTAATTINDAPIVMPDANLKVWRPENAGGKFFGPTRLRKALYLSRNLVSIRLLQAMGVDKAISYVTRFGFDEKKLVPNLSLALGAADFTPMELATGYAALANGGYQVKPYFISRIDHLDETVYQATPYKVCKTCQPSPDPSKVTDEAELLVTDDDGSSFYPAQQIMDPRANYIMYTILQDVIKHGTGRRALALKRSDLGGKTGTTNDQKDAWFSGFNADVATSVWVGFDQPKTLGRREYGGTAALPVWIRFMGEALAGKPEHPLPQPDGLVRVRIDPETGMAVAAGTPGAMFEIFLKENAPEYDPSVAMPSINDDALKTEEIF</sequence>
<evidence type="ECO:0000256" key="11">
    <source>
        <dbReference type="ARBA" id="ARBA00022670"/>
    </source>
</evidence>
<comment type="pathway">
    <text evidence="27">Glycan biosynthesis.</text>
</comment>
<evidence type="ECO:0000256" key="21">
    <source>
        <dbReference type="ARBA" id="ARBA00023251"/>
    </source>
</evidence>
<dbReference type="GO" id="GO:0071555">
    <property type="term" value="P:cell wall organization"/>
    <property type="evidence" value="ECO:0007669"/>
    <property type="project" value="UniProtKB-KW"/>
</dbReference>
<dbReference type="InterPro" id="IPR050396">
    <property type="entry name" value="Glycosyltr_51/Transpeptidase"/>
</dbReference>
<keyword evidence="33" id="KW-1185">Reference proteome</keyword>
<evidence type="ECO:0000259" key="30">
    <source>
        <dbReference type="Pfam" id="PF00912"/>
    </source>
</evidence>
<gene>
    <name evidence="32" type="ORF">B9G39_24045</name>
</gene>
<dbReference type="GO" id="GO:0006508">
    <property type="term" value="P:proteolysis"/>
    <property type="evidence" value="ECO:0007669"/>
    <property type="project" value="UniProtKB-KW"/>
</dbReference>
<evidence type="ECO:0000256" key="9">
    <source>
        <dbReference type="ARBA" id="ARBA00022519"/>
    </source>
</evidence>